<feature type="transmembrane region" description="Helical" evidence="8">
    <location>
        <begin position="43"/>
        <end position="61"/>
    </location>
</feature>
<comment type="similarity">
    <text evidence="2 8">Belongs to the 4-toluene sulfonate uptake permease (TSUP) (TC 2.A.102) family.</text>
</comment>
<reference evidence="9 10" key="1">
    <citation type="submission" date="2019-03" db="EMBL/GenBank/DDBJ databases">
        <title>Sapientia aquatica gen. nov., sp. nov., isolated from a crater lake.</title>
        <authorList>
            <person name="Felfoldi T."/>
            <person name="Szabo A."/>
            <person name="Toth E."/>
            <person name="Schumann P."/>
            <person name="Keki Z."/>
            <person name="Marialigeti K."/>
            <person name="Mathe I."/>
        </authorList>
    </citation>
    <scope>NUCLEOTIDE SEQUENCE [LARGE SCALE GENOMIC DNA]</scope>
    <source>
        <strain evidence="9 10">SA-152</strain>
    </source>
</reference>
<evidence type="ECO:0000256" key="7">
    <source>
        <dbReference type="ARBA" id="ARBA00023136"/>
    </source>
</evidence>
<keyword evidence="10" id="KW-1185">Reference proteome</keyword>
<dbReference type="EMBL" id="SMYL01000012">
    <property type="protein sequence ID" value="TDK61966.1"/>
    <property type="molecule type" value="Genomic_DNA"/>
</dbReference>
<feature type="transmembrane region" description="Helical" evidence="8">
    <location>
        <begin position="128"/>
        <end position="145"/>
    </location>
</feature>
<accession>A0A4R5VSX5</accession>
<feature type="transmembrane region" description="Helical" evidence="8">
    <location>
        <begin position="230"/>
        <end position="248"/>
    </location>
</feature>
<sequence length="253" mass="27185">MSDYLILSCAAFCAGLIDAIVGGGGLITVPAIFSSFPNVTPATLLGTNKLGAIFGTTSAAINYARVVKIKWRVALPGAIGAFLFCFCGAYTVMHVSADFLRKALPFVLVLVALYTFKRKDLGQVHKPVYFGRTEIVLAFVFGAGIGFYDGFFGPGTGSFLIFIFVRYFGFDFLSSSAISKIINVATNGAALLLFGLSGHVFWQVGLLMAFFAVLGSLIGSRLAIKHCSSFVRVLFLVVVGVLILKTFYDAYLR</sequence>
<dbReference type="GO" id="GO:0005886">
    <property type="term" value="C:plasma membrane"/>
    <property type="evidence" value="ECO:0007669"/>
    <property type="project" value="UniProtKB-SubCell"/>
</dbReference>
<evidence type="ECO:0000256" key="6">
    <source>
        <dbReference type="ARBA" id="ARBA00022989"/>
    </source>
</evidence>
<evidence type="ECO:0000256" key="8">
    <source>
        <dbReference type="RuleBase" id="RU363041"/>
    </source>
</evidence>
<feature type="transmembrane region" description="Helical" evidence="8">
    <location>
        <begin position="151"/>
        <end position="170"/>
    </location>
</feature>
<dbReference type="Proteomes" id="UP000294829">
    <property type="component" value="Unassembled WGS sequence"/>
</dbReference>
<proteinExistence type="inferred from homology"/>
<dbReference type="OrthoDB" id="554695at2"/>
<evidence type="ECO:0000256" key="5">
    <source>
        <dbReference type="ARBA" id="ARBA00022692"/>
    </source>
</evidence>
<keyword evidence="4 8" id="KW-1003">Cell membrane</keyword>
<evidence type="ECO:0000313" key="9">
    <source>
        <dbReference type="EMBL" id="TDK61966.1"/>
    </source>
</evidence>
<dbReference type="AlphaFoldDB" id="A0A4R5VSX5"/>
<comment type="caution">
    <text evidence="9">The sequence shown here is derived from an EMBL/GenBank/DDBJ whole genome shotgun (WGS) entry which is preliminary data.</text>
</comment>
<organism evidence="9 10">
    <name type="scientific">Sapientia aquatica</name>
    <dbReference type="NCBI Taxonomy" id="1549640"/>
    <lineage>
        <taxon>Bacteria</taxon>
        <taxon>Pseudomonadati</taxon>
        <taxon>Pseudomonadota</taxon>
        <taxon>Betaproteobacteria</taxon>
        <taxon>Burkholderiales</taxon>
        <taxon>Oxalobacteraceae</taxon>
        <taxon>Sapientia</taxon>
    </lineage>
</organism>
<evidence type="ECO:0000256" key="2">
    <source>
        <dbReference type="ARBA" id="ARBA00009142"/>
    </source>
</evidence>
<name>A0A4R5VSX5_9BURK</name>
<keyword evidence="3" id="KW-0813">Transport</keyword>
<evidence type="ECO:0000313" key="10">
    <source>
        <dbReference type="Proteomes" id="UP000294829"/>
    </source>
</evidence>
<keyword evidence="5 8" id="KW-0812">Transmembrane</keyword>
<dbReference type="Pfam" id="PF01925">
    <property type="entry name" value="TauE"/>
    <property type="match status" value="1"/>
</dbReference>
<dbReference type="RefSeq" id="WP_133330754.1">
    <property type="nucleotide sequence ID" value="NZ_SMYL01000012.1"/>
</dbReference>
<comment type="subcellular location">
    <subcellularLocation>
        <location evidence="1 8">Cell membrane</location>
        <topology evidence="1 8">Multi-pass membrane protein</topology>
    </subcellularLocation>
</comment>
<dbReference type="InterPro" id="IPR052017">
    <property type="entry name" value="TSUP"/>
</dbReference>
<dbReference type="InterPro" id="IPR002781">
    <property type="entry name" value="TM_pro_TauE-like"/>
</dbReference>
<gene>
    <name evidence="9" type="ORF">E2I14_16945</name>
</gene>
<keyword evidence="6 8" id="KW-1133">Transmembrane helix</keyword>
<feature type="transmembrane region" description="Helical" evidence="8">
    <location>
        <begin position="99"/>
        <end position="116"/>
    </location>
</feature>
<feature type="transmembrane region" description="Helical" evidence="8">
    <location>
        <begin position="73"/>
        <end position="93"/>
    </location>
</feature>
<dbReference type="PANTHER" id="PTHR30269:SF0">
    <property type="entry name" value="MEMBRANE TRANSPORTER PROTEIN YFCA-RELATED"/>
    <property type="match status" value="1"/>
</dbReference>
<dbReference type="PANTHER" id="PTHR30269">
    <property type="entry name" value="TRANSMEMBRANE PROTEIN YFCA"/>
    <property type="match status" value="1"/>
</dbReference>
<feature type="transmembrane region" description="Helical" evidence="8">
    <location>
        <begin position="200"/>
        <end position="218"/>
    </location>
</feature>
<keyword evidence="7 8" id="KW-0472">Membrane</keyword>
<evidence type="ECO:0000256" key="3">
    <source>
        <dbReference type="ARBA" id="ARBA00022448"/>
    </source>
</evidence>
<evidence type="ECO:0000256" key="4">
    <source>
        <dbReference type="ARBA" id="ARBA00022475"/>
    </source>
</evidence>
<feature type="transmembrane region" description="Helical" evidence="8">
    <location>
        <begin position="177"/>
        <end position="194"/>
    </location>
</feature>
<protein>
    <recommendedName>
        <fullName evidence="8">Probable membrane transporter protein</fullName>
    </recommendedName>
</protein>
<evidence type="ECO:0000256" key="1">
    <source>
        <dbReference type="ARBA" id="ARBA00004651"/>
    </source>
</evidence>